<keyword evidence="2" id="KW-1185">Reference proteome</keyword>
<reference evidence="1 2" key="1">
    <citation type="journal article" date="2018" name="Nat. Genet.">
        <title>The Rosa genome provides new insights in the design of modern roses.</title>
        <authorList>
            <person name="Bendahmane M."/>
        </authorList>
    </citation>
    <scope>NUCLEOTIDE SEQUENCE [LARGE SCALE GENOMIC DNA]</scope>
    <source>
        <strain evidence="2">cv. Old Blush</strain>
    </source>
</reference>
<proteinExistence type="predicted"/>
<dbReference type="Proteomes" id="UP000238479">
    <property type="component" value="Chromosome 1"/>
</dbReference>
<dbReference type="Gramene" id="PRQ56581">
    <property type="protein sequence ID" value="PRQ56581"/>
    <property type="gene ID" value="RchiOBHm_Chr1g0337951"/>
</dbReference>
<name>A0A2P6SD26_ROSCH</name>
<comment type="caution">
    <text evidence="1">The sequence shown here is derived from an EMBL/GenBank/DDBJ whole genome shotgun (WGS) entry which is preliminary data.</text>
</comment>
<evidence type="ECO:0000313" key="2">
    <source>
        <dbReference type="Proteomes" id="UP000238479"/>
    </source>
</evidence>
<gene>
    <name evidence="1" type="ORF">RchiOBHm_Chr1g0337951</name>
</gene>
<sequence>MLIKYLSMIYLKYVKVLCEIDQYLSMIYLKYVKLIKYLSMIYFEYVRVLVKRKSSMHCFNVISHINDAIFAD</sequence>
<dbReference type="EMBL" id="PDCK01000039">
    <property type="protein sequence ID" value="PRQ56581.1"/>
    <property type="molecule type" value="Genomic_DNA"/>
</dbReference>
<evidence type="ECO:0000313" key="1">
    <source>
        <dbReference type="EMBL" id="PRQ56581.1"/>
    </source>
</evidence>
<accession>A0A2P6SD26</accession>
<organism evidence="1 2">
    <name type="scientific">Rosa chinensis</name>
    <name type="common">China rose</name>
    <dbReference type="NCBI Taxonomy" id="74649"/>
    <lineage>
        <taxon>Eukaryota</taxon>
        <taxon>Viridiplantae</taxon>
        <taxon>Streptophyta</taxon>
        <taxon>Embryophyta</taxon>
        <taxon>Tracheophyta</taxon>
        <taxon>Spermatophyta</taxon>
        <taxon>Magnoliopsida</taxon>
        <taxon>eudicotyledons</taxon>
        <taxon>Gunneridae</taxon>
        <taxon>Pentapetalae</taxon>
        <taxon>rosids</taxon>
        <taxon>fabids</taxon>
        <taxon>Rosales</taxon>
        <taxon>Rosaceae</taxon>
        <taxon>Rosoideae</taxon>
        <taxon>Rosoideae incertae sedis</taxon>
        <taxon>Rosa</taxon>
    </lineage>
</organism>
<protein>
    <submittedName>
        <fullName evidence="1">Uncharacterized protein</fullName>
    </submittedName>
</protein>
<dbReference type="AlphaFoldDB" id="A0A2P6SD26"/>